<organism evidence="4 5">
    <name type="scientific">Mus spicilegus</name>
    <name type="common">Mound-building mouse</name>
    <dbReference type="NCBI Taxonomy" id="10103"/>
    <lineage>
        <taxon>Eukaryota</taxon>
        <taxon>Metazoa</taxon>
        <taxon>Chordata</taxon>
        <taxon>Craniata</taxon>
        <taxon>Vertebrata</taxon>
        <taxon>Euteleostomi</taxon>
        <taxon>Mammalia</taxon>
        <taxon>Eutheria</taxon>
        <taxon>Euarchontoglires</taxon>
        <taxon>Glires</taxon>
        <taxon>Rodentia</taxon>
        <taxon>Myomorpha</taxon>
        <taxon>Muroidea</taxon>
        <taxon>Muridae</taxon>
        <taxon>Murinae</taxon>
        <taxon>Mus</taxon>
        <taxon>Mus</taxon>
    </lineage>
</organism>
<reference evidence="4" key="1">
    <citation type="submission" date="2025-08" db="UniProtKB">
        <authorList>
            <consortium name="Ensembl"/>
        </authorList>
    </citation>
    <scope>IDENTIFICATION</scope>
</reference>
<keyword evidence="5" id="KW-1185">Reference proteome</keyword>
<dbReference type="GeneTree" id="ENSGT00390000003791"/>
<evidence type="ECO:0000256" key="2">
    <source>
        <dbReference type="ARBA" id="ARBA00022980"/>
    </source>
</evidence>
<dbReference type="GO" id="GO:0003735">
    <property type="term" value="F:structural constituent of ribosome"/>
    <property type="evidence" value="ECO:0007669"/>
    <property type="project" value="InterPro"/>
</dbReference>
<dbReference type="Proteomes" id="UP000694415">
    <property type="component" value="Unplaced"/>
</dbReference>
<evidence type="ECO:0000256" key="1">
    <source>
        <dbReference type="ARBA" id="ARBA00005589"/>
    </source>
</evidence>
<dbReference type="InterPro" id="IPR036870">
    <property type="entry name" value="Ribosomal_bS18_sf"/>
</dbReference>
<dbReference type="Pfam" id="PF01084">
    <property type="entry name" value="Ribosomal_S18"/>
    <property type="match status" value="1"/>
</dbReference>
<keyword evidence="3" id="KW-0687">Ribonucleoprotein</keyword>
<dbReference type="Gene3D" id="4.10.640.10">
    <property type="entry name" value="Ribosomal protein S18"/>
    <property type="match status" value="1"/>
</dbReference>
<accession>A0A8C6IK36</accession>
<comment type="similarity">
    <text evidence="1">Belongs to the bacterial ribosomal protein bS18 family.</text>
</comment>
<dbReference type="AlphaFoldDB" id="A0A8C6IK36"/>
<name>A0A8C6IK36_MUSSI</name>
<dbReference type="PANTHER" id="PTHR13479">
    <property type="entry name" value="30S RIBOSOMAL PROTEIN S18"/>
    <property type="match status" value="1"/>
</dbReference>
<evidence type="ECO:0000313" key="5">
    <source>
        <dbReference type="Proteomes" id="UP000694415"/>
    </source>
</evidence>
<protein>
    <recommendedName>
        <fullName evidence="6">28S ribosomal protein S18b, mitochondrial</fullName>
    </recommendedName>
</protein>
<dbReference type="InterPro" id="IPR001648">
    <property type="entry name" value="Ribosomal_bS18"/>
</dbReference>
<dbReference type="GO" id="GO:0005763">
    <property type="term" value="C:mitochondrial small ribosomal subunit"/>
    <property type="evidence" value="ECO:0007669"/>
    <property type="project" value="TreeGrafter"/>
</dbReference>
<sequence>TRQPLNLCSSLGLGLGLEFDYRAGCFTDLGTHEASVLWRRSFTQSEQVTSNKDLPIPMENPYKEPLRRCVLCKKRVDYKSVQLWSQFISPFTGCSYGRHITGLSIKRAQKMGFVPVTYKDPAYLKDPRVCNIRYQE</sequence>
<dbReference type="Ensembl" id="ENSMSIT00000047597.1">
    <property type="protein sequence ID" value="ENSMSIP00000037712.1"/>
    <property type="gene ID" value="ENSMSIG00000031412.1"/>
</dbReference>
<proteinExistence type="inferred from homology"/>
<keyword evidence="2" id="KW-0689">Ribosomal protein</keyword>
<dbReference type="GO" id="GO:0032543">
    <property type="term" value="P:mitochondrial translation"/>
    <property type="evidence" value="ECO:0007669"/>
    <property type="project" value="TreeGrafter"/>
</dbReference>
<dbReference type="GO" id="GO:0070181">
    <property type="term" value="F:small ribosomal subunit rRNA binding"/>
    <property type="evidence" value="ECO:0007669"/>
    <property type="project" value="TreeGrafter"/>
</dbReference>
<evidence type="ECO:0000313" key="4">
    <source>
        <dbReference type="Ensembl" id="ENSMSIP00000037712.1"/>
    </source>
</evidence>
<dbReference type="SUPFAM" id="SSF46911">
    <property type="entry name" value="Ribosomal protein S18"/>
    <property type="match status" value="1"/>
</dbReference>
<evidence type="ECO:0000256" key="3">
    <source>
        <dbReference type="ARBA" id="ARBA00023274"/>
    </source>
</evidence>
<dbReference type="PANTHER" id="PTHR13479:SF40">
    <property type="entry name" value="SMALL RIBOSOMAL SUBUNIT PROTEIN BS18M"/>
    <property type="match status" value="1"/>
</dbReference>
<reference evidence="4" key="2">
    <citation type="submission" date="2025-09" db="UniProtKB">
        <authorList>
            <consortium name="Ensembl"/>
        </authorList>
    </citation>
    <scope>IDENTIFICATION</scope>
</reference>
<evidence type="ECO:0008006" key="6">
    <source>
        <dbReference type="Google" id="ProtNLM"/>
    </source>
</evidence>